<reference evidence="1" key="1">
    <citation type="journal article" date="2020" name="bioRxiv">
        <title>Chromosome-level reference genome of the European wasp spider Argiope bruennichi: a resource for studies on range expansion and evolutionary adaptation.</title>
        <authorList>
            <person name="Sheffer M.M."/>
            <person name="Hoppe A."/>
            <person name="Krehenwinkel H."/>
            <person name="Uhl G."/>
            <person name="Kuss A.W."/>
            <person name="Jensen L."/>
            <person name="Jensen C."/>
            <person name="Gillespie R.G."/>
            <person name="Hoff K.J."/>
            <person name="Prost S."/>
        </authorList>
    </citation>
    <scope>NUCLEOTIDE SEQUENCE</scope>
</reference>
<keyword evidence="2" id="KW-1185">Reference proteome</keyword>
<comment type="caution">
    <text evidence="1">The sequence shown here is derived from an EMBL/GenBank/DDBJ whole genome shotgun (WGS) entry which is preliminary data.</text>
</comment>
<evidence type="ECO:0000313" key="2">
    <source>
        <dbReference type="Proteomes" id="UP000807504"/>
    </source>
</evidence>
<dbReference type="AlphaFoldDB" id="A0A8T0F254"/>
<evidence type="ECO:0000313" key="1">
    <source>
        <dbReference type="EMBL" id="KAF8782612.1"/>
    </source>
</evidence>
<dbReference type="Proteomes" id="UP000807504">
    <property type="component" value="Unassembled WGS sequence"/>
</dbReference>
<reference evidence="1" key="2">
    <citation type="submission" date="2020-06" db="EMBL/GenBank/DDBJ databases">
        <authorList>
            <person name="Sheffer M."/>
        </authorList>
    </citation>
    <scope>NUCLEOTIDE SEQUENCE</scope>
</reference>
<name>A0A8T0F254_ARGBR</name>
<gene>
    <name evidence="1" type="ORF">HNY73_012876</name>
</gene>
<protein>
    <submittedName>
        <fullName evidence="1">Uncharacterized protein</fullName>
    </submittedName>
</protein>
<accession>A0A8T0F254</accession>
<dbReference type="EMBL" id="JABXBU010001863">
    <property type="protein sequence ID" value="KAF8782612.1"/>
    <property type="molecule type" value="Genomic_DNA"/>
</dbReference>
<proteinExistence type="predicted"/>
<sequence length="161" mass="18452">MDHLFCCVIVRGIIFLQRRSGPKPFFVPDQQHSRFLRRISTTVFSDKSQSSGPKQRVPSEFDRSSLRHTTYLSPSSPLLHLFSSLPPQQTYIMISLFRPVFLFRSSRTSLSFEPLVILIVGNRPKCHRQTALKDYGPMACDSDLICWTALVHLQETMLSPP</sequence>
<organism evidence="1 2">
    <name type="scientific">Argiope bruennichi</name>
    <name type="common">Wasp spider</name>
    <name type="synonym">Aranea bruennichi</name>
    <dbReference type="NCBI Taxonomy" id="94029"/>
    <lineage>
        <taxon>Eukaryota</taxon>
        <taxon>Metazoa</taxon>
        <taxon>Ecdysozoa</taxon>
        <taxon>Arthropoda</taxon>
        <taxon>Chelicerata</taxon>
        <taxon>Arachnida</taxon>
        <taxon>Araneae</taxon>
        <taxon>Araneomorphae</taxon>
        <taxon>Entelegynae</taxon>
        <taxon>Araneoidea</taxon>
        <taxon>Araneidae</taxon>
        <taxon>Argiope</taxon>
    </lineage>
</organism>